<dbReference type="NCBIfam" id="TIGR03072">
    <property type="entry name" value="release_prfH"/>
    <property type="match status" value="1"/>
</dbReference>
<name>F7NNA4_9FIRM</name>
<dbReference type="Pfam" id="PF00472">
    <property type="entry name" value="RF-1"/>
    <property type="match status" value="1"/>
</dbReference>
<dbReference type="PANTHER" id="PTHR43804:SF9">
    <property type="entry name" value="PEPTIDE CHAIN RELEASE FACTOR HOMOLOG-RELATED"/>
    <property type="match status" value="1"/>
</dbReference>
<evidence type="ECO:0000313" key="3">
    <source>
        <dbReference type="EMBL" id="EGO62489.1"/>
    </source>
</evidence>
<evidence type="ECO:0000313" key="4">
    <source>
        <dbReference type="Proteomes" id="UP000003240"/>
    </source>
</evidence>
<dbReference type="Gene3D" id="3.30.160.20">
    <property type="match status" value="1"/>
</dbReference>
<feature type="domain" description="Prokaryotic-type class I peptide chain release factors" evidence="2">
    <location>
        <begin position="113"/>
        <end position="129"/>
    </location>
</feature>
<dbReference type="SUPFAM" id="SSF75620">
    <property type="entry name" value="Release factor"/>
    <property type="match status" value="1"/>
</dbReference>
<gene>
    <name evidence="3" type="primary">prfH</name>
    <name evidence="3" type="ORF">ALO_17945</name>
</gene>
<reference evidence="3 4" key="1">
    <citation type="journal article" date="2011" name="EMBO J.">
        <title>Structural diversity of bacterial flagellar motors.</title>
        <authorList>
            <person name="Chen S."/>
            <person name="Beeby M."/>
            <person name="Murphy G.E."/>
            <person name="Leadbetter J.R."/>
            <person name="Hendrixson D.R."/>
            <person name="Briegel A."/>
            <person name="Li Z."/>
            <person name="Shi J."/>
            <person name="Tocheva E.I."/>
            <person name="Muller A."/>
            <person name="Dobro M.J."/>
            <person name="Jensen G.J."/>
        </authorList>
    </citation>
    <scope>NUCLEOTIDE SEQUENCE [LARGE SCALE GENOMIC DNA]</scope>
    <source>
        <strain evidence="3 4">DSM 6540</strain>
    </source>
</reference>
<dbReference type="EMBL" id="AFGF01000211">
    <property type="protein sequence ID" value="EGO62489.1"/>
    <property type="molecule type" value="Genomic_DNA"/>
</dbReference>
<dbReference type="InterPro" id="IPR017509">
    <property type="entry name" value="PrfH"/>
</dbReference>
<dbReference type="GO" id="GO:0003747">
    <property type="term" value="F:translation release factor activity"/>
    <property type="evidence" value="ECO:0007669"/>
    <property type="project" value="InterPro"/>
</dbReference>
<comment type="caution">
    <text evidence="3">The sequence shown here is derived from an EMBL/GenBank/DDBJ whole genome shotgun (WGS) entry which is preliminary data.</text>
</comment>
<dbReference type="PANTHER" id="PTHR43804">
    <property type="entry name" value="LD18447P"/>
    <property type="match status" value="1"/>
</dbReference>
<dbReference type="AlphaFoldDB" id="F7NNA4"/>
<dbReference type="InterPro" id="IPR045853">
    <property type="entry name" value="Pep_chain_release_fac_I_sf"/>
</dbReference>
<dbReference type="Gene3D" id="3.30.70.1660">
    <property type="match status" value="1"/>
</dbReference>
<evidence type="ECO:0000259" key="2">
    <source>
        <dbReference type="PROSITE" id="PS00745"/>
    </source>
</evidence>
<evidence type="ECO:0000256" key="1">
    <source>
        <dbReference type="ARBA" id="ARBA00010835"/>
    </source>
</evidence>
<comment type="similarity">
    <text evidence="1">Belongs to the prokaryotic/mitochondrial release factor family.</text>
</comment>
<dbReference type="STRING" id="1009370.ALO_17945"/>
<dbReference type="PROSITE" id="PS00745">
    <property type="entry name" value="RF_PROK_I"/>
    <property type="match status" value="1"/>
</dbReference>
<dbReference type="Proteomes" id="UP000003240">
    <property type="component" value="Unassembled WGS sequence"/>
</dbReference>
<sequence length="206" mass="23196">MNDMLIQITSGRGPLECELAVGKFLQVLKKECGDVEIVSQVAGGYVHCYKSIVLKATQIPEKIAGTIQWIAQSPFRPKHKRKNWFIGVSIIQKNAASQKQTSDAGLIRFETFRSSGKGGQNVNKVETAVRAIHVPTGTSVVSTQGRDQHTNKKLALIRLNEIIMEQNMAQELLWKQAMWMQHELLERGKPVRIYEGAEFRLLKVNQ</sequence>
<dbReference type="InterPro" id="IPR050057">
    <property type="entry name" value="Prokaryotic/Mito_RF"/>
</dbReference>
<proteinExistence type="inferred from homology"/>
<protein>
    <submittedName>
        <fullName evidence="3">Peptide chain release factor-like protein</fullName>
    </submittedName>
</protein>
<organism evidence="3 4">
    <name type="scientific">Acetonema longum DSM 6540</name>
    <dbReference type="NCBI Taxonomy" id="1009370"/>
    <lineage>
        <taxon>Bacteria</taxon>
        <taxon>Bacillati</taxon>
        <taxon>Bacillota</taxon>
        <taxon>Negativicutes</taxon>
        <taxon>Acetonemataceae</taxon>
        <taxon>Acetonema</taxon>
    </lineage>
</organism>
<keyword evidence="4" id="KW-1185">Reference proteome</keyword>
<dbReference type="eggNOG" id="COG1186">
    <property type="taxonomic scope" value="Bacteria"/>
</dbReference>
<accession>F7NNA4</accession>
<dbReference type="InterPro" id="IPR000352">
    <property type="entry name" value="Pep_chain_release_fac_I"/>
</dbReference>